<dbReference type="SUPFAM" id="SSF82171">
    <property type="entry name" value="DPP6 N-terminal domain-like"/>
    <property type="match status" value="1"/>
</dbReference>
<evidence type="ECO:0000313" key="3">
    <source>
        <dbReference type="EMBL" id="SFC71706.1"/>
    </source>
</evidence>
<gene>
    <name evidence="3" type="ORF">SAMN04487968_11025</name>
</gene>
<protein>
    <submittedName>
        <fullName evidence="3">Uncharacterized protein</fullName>
    </submittedName>
</protein>
<proteinExistence type="predicted"/>
<dbReference type="STRING" id="574651.SAMN04487968_11025"/>
<dbReference type="AlphaFoldDB" id="A0A1I1LFG6"/>
<keyword evidence="4" id="KW-1185">Reference proteome</keyword>
<keyword evidence="2" id="KW-0812">Transmembrane</keyword>
<name>A0A1I1LFG6_9ACTN</name>
<accession>A0A1I1LFG6</accession>
<evidence type="ECO:0000256" key="2">
    <source>
        <dbReference type="SAM" id="Phobius"/>
    </source>
</evidence>
<sequence length="313" mass="33259">MSEEQLDLGGPPRRPNGPLTRLAARLAGRLTARLGRRGTALLIAVALLAAGGWAVAHGALDDPPATPRRSTAASTPPSPSSTPYVGSLEELDGGTPAAPGLPYIRNGILHDVDGRQRALPDGRWHDLARLTDGRVVLVGDGSVTVVGTRGPRSTYPIEGDLARRRDGTAVAWRTPDGPVMELEADDPGPARTTDGRLLSPACRGWESSTEPREPWRSCDEDGDLVSPDGRYVAEVYPRRVRIGLRHASPVLDVRIGRVLDVAWESDGALLVVSYDATTRESRLSRMDAVDGAFDDLFLAGGGKDPGRAALVLP</sequence>
<organism evidence="3 4">
    <name type="scientific">Nocardioides terrae</name>
    <dbReference type="NCBI Taxonomy" id="574651"/>
    <lineage>
        <taxon>Bacteria</taxon>
        <taxon>Bacillati</taxon>
        <taxon>Actinomycetota</taxon>
        <taxon>Actinomycetes</taxon>
        <taxon>Propionibacteriales</taxon>
        <taxon>Nocardioidaceae</taxon>
        <taxon>Nocardioides</taxon>
    </lineage>
</organism>
<dbReference type="Proteomes" id="UP000198832">
    <property type="component" value="Unassembled WGS sequence"/>
</dbReference>
<reference evidence="3 4" key="1">
    <citation type="submission" date="2016-10" db="EMBL/GenBank/DDBJ databases">
        <authorList>
            <person name="de Groot N.N."/>
        </authorList>
    </citation>
    <scope>NUCLEOTIDE SEQUENCE [LARGE SCALE GENOMIC DNA]</scope>
    <source>
        <strain evidence="3 4">CGMCC 1.7056</strain>
    </source>
</reference>
<keyword evidence="2" id="KW-0472">Membrane</keyword>
<keyword evidence="2" id="KW-1133">Transmembrane helix</keyword>
<dbReference type="EMBL" id="FOLB01000010">
    <property type="protein sequence ID" value="SFC71706.1"/>
    <property type="molecule type" value="Genomic_DNA"/>
</dbReference>
<evidence type="ECO:0000256" key="1">
    <source>
        <dbReference type="SAM" id="MobiDB-lite"/>
    </source>
</evidence>
<feature type="region of interest" description="Disordered" evidence="1">
    <location>
        <begin position="178"/>
        <end position="197"/>
    </location>
</feature>
<feature type="region of interest" description="Disordered" evidence="1">
    <location>
        <begin position="61"/>
        <end position="99"/>
    </location>
</feature>
<feature type="transmembrane region" description="Helical" evidence="2">
    <location>
        <begin position="39"/>
        <end position="60"/>
    </location>
</feature>
<evidence type="ECO:0000313" key="4">
    <source>
        <dbReference type="Proteomes" id="UP000198832"/>
    </source>
</evidence>
<dbReference type="RefSeq" id="WP_091124798.1">
    <property type="nucleotide sequence ID" value="NZ_FOLB01000010.1"/>
</dbReference>